<reference evidence="1" key="1">
    <citation type="submission" date="2018-02" db="EMBL/GenBank/DDBJ databases">
        <title>Rhizophora mucronata_Transcriptome.</title>
        <authorList>
            <person name="Meera S.P."/>
            <person name="Sreeshan A."/>
            <person name="Augustine A."/>
        </authorList>
    </citation>
    <scope>NUCLEOTIDE SEQUENCE</scope>
    <source>
        <tissue evidence="1">Leaf</tissue>
    </source>
</reference>
<organism evidence="1">
    <name type="scientific">Rhizophora mucronata</name>
    <name type="common">Asiatic mangrove</name>
    <dbReference type="NCBI Taxonomy" id="61149"/>
    <lineage>
        <taxon>Eukaryota</taxon>
        <taxon>Viridiplantae</taxon>
        <taxon>Streptophyta</taxon>
        <taxon>Embryophyta</taxon>
        <taxon>Tracheophyta</taxon>
        <taxon>Spermatophyta</taxon>
        <taxon>Magnoliopsida</taxon>
        <taxon>eudicotyledons</taxon>
        <taxon>Gunneridae</taxon>
        <taxon>Pentapetalae</taxon>
        <taxon>rosids</taxon>
        <taxon>fabids</taxon>
        <taxon>Malpighiales</taxon>
        <taxon>Rhizophoraceae</taxon>
        <taxon>Rhizophora</taxon>
    </lineage>
</organism>
<dbReference type="EMBL" id="GGEC01085009">
    <property type="protein sequence ID" value="MBX65493.1"/>
    <property type="molecule type" value="Transcribed_RNA"/>
</dbReference>
<dbReference type="AlphaFoldDB" id="A0A2P2QER5"/>
<evidence type="ECO:0000313" key="1">
    <source>
        <dbReference type="EMBL" id="MBX65493.1"/>
    </source>
</evidence>
<accession>A0A2P2QER5</accession>
<protein>
    <submittedName>
        <fullName evidence="1">Uncharacterized protein</fullName>
    </submittedName>
</protein>
<proteinExistence type="predicted"/>
<name>A0A2P2QER5_RHIMU</name>
<sequence>MRKGKADYIESDKKSKLLLKEEMYAPAVHVI</sequence>